<dbReference type="Proteomes" id="UP000294902">
    <property type="component" value="Unassembled WGS sequence"/>
</dbReference>
<keyword evidence="2" id="KW-1185">Reference proteome</keyword>
<dbReference type="Gene3D" id="3.40.50.1000">
    <property type="entry name" value="HAD superfamily/HAD-like"/>
    <property type="match status" value="1"/>
</dbReference>
<dbReference type="NCBIfam" id="TIGR01509">
    <property type="entry name" value="HAD-SF-IA-v3"/>
    <property type="match status" value="1"/>
</dbReference>
<protein>
    <submittedName>
        <fullName evidence="1">HAD superfamily hydrolase (TIGR01509 family)/HAD superfamily hydrolase (TIGR01549 family)</fullName>
    </submittedName>
</protein>
<evidence type="ECO:0000313" key="1">
    <source>
        <dbReference type="EMBL" id="TCT17234.1"/>
    </source>
</evidence>
<dbReference type="NCBIfam" id="TIGR01549">
    <property type="entry name" value="HAD-SF-IA-v1"/>
    <property type="match status" value="1"/>
</dbReference>
<comment type="caution">
    <text evidence="1">The sequence shown here is derived from an EMBL/GenBank/DDBJ whole genome shotgun (WGS) entry which is preliminary data.</text>
</comment>
<gene>
    <name evidence="1" type="ORF">EDC18_101532</name>
</gene>
<dbReference type="InterPro" id="IPR023214">
    <property type="entry name" value="HAD_sf"/>
</dbReference>
<dbReference type="InterPro" id="IPR041492">
    <property type="entry name" value="HAD_2"/>
</dbReference>
<evidence type="ECO:0000313" key="2">
    <source>
        <dbReference type="Proteomes" id="UP000294902"/>
    </source>
</evidence>
<dbReference type="OrthoDB" id="9797743at2"/>
<name>A0A4R3MR30_9FIRM</name>
<reference evidence="1 2" key="1">
    <citation type="submission" date="2019-03" db="EMBL/GenBank/DDBJ databases">
        <title>Genomic Encyclopedia of Type Strains, Phase IV (KMG-IV): sequencing the most valuable type-strain genomes for metagenomic binning, comparative biology and taxonomic classification.</title>
        <authorList>
            <person name="Goeker M."/>
        </authorList>
    </citation>
    <scope>NUCLEOTIDE SEQUENCE [LARGE SCALE GENOMIC DNA]</scope>
    <source>
        <strain evidence="1 2">DSM 24629</strain>
    </source>
</reference>
<sequence>MEKQLEIELIIFDMDGLMFDTENISYIAWKEAANQYNYQISRDLFEKTVGTNITKTKEIYVDYFGEKFPFNLIRDERVKISNEFIKINGVPIKKGLYELIQYLDGINIKKAVATSTSRNRALNLLSLAEIDGFFDYILCGDEIENSKPNPEIFLNVADKLQCTPSKCLVLEDSETGISAAYQAGMIPIMISDLKEPSEEIQSIIHCRMDNLLDVKSFLEENF</sequence>
<organism evidence="1 2">
    <name type="scientific">Natranaerovirga pectinivora</name>
    <dbReference type="NCBI Taxonomy" id="682400"/>
    <lineage>
        <taxon>Bacteria</taxon>
        <taxon>Bacillati</taxon>
        <taxon>Bacillota</taxon>
        <taxon>Clostridia</taxon>
        <taxon>Lachnospirales</taxon>
        <taxon>Natranaerovirgaceae</taxon>
        <taxon>Natranaerovirga</taxon>
    </lineage>
</organism>
<dbReference type="EMBL" id="SMAL01000001">
    <property type="protein sequence ID" value="TCT17234.1"/>
    <property type="molecule type" value="Genomic_DNA"/>
</dbReference>
<dbReference type="InterPro" id="IPR006439">
    <property type="entry name" value="HAD-SF_hydro_IA"/>
</dbReference>
<dbReference type="AlphaFoldDB" id="A0A4R3MR30"/>
<dbReference type="CDD" id="cd07505">
    <property type="entry name" value="HAD_BPGM-like"/>
    <property type="match status" value="1"/>
</dbReference>
<dbReference type="Gene3D" id="1.10.150.240">
    <property type="entry name" value="Putative phosphatase, domain 2"/>
    <property type="match status" value="1"/>
</dbReference>
<dbReference type="RefSeq" id="WP_132249946.1">
    <property type="nucleotide sequence ID" value="NZ_SMAL01000001.1"/>
</dbReference>
<dbReference type="GO" id="GO:0016787">
    <property type="term" value="F:hydrolase activity"/>
    <property type="evidence" value="ECO:0007669"/>
    <property type="project" value="UniProtKB-KW"/>
</dbReference>
<dbReference type="SUPFAM" id="SSF56784">
    <property type="entry name" value="HAD-like"/>
    <property type="match status" value="1"/>
</dbReference>
<dbReference type="InterPro" id="IPR023198">
    <property type="entry name" value="PGP-like_dom2"/>
</dbReference>
<dbReference type="PANTHER" id="PTHR18901:SF38">
    <property type="entry name" value="PSEUDOURIDINE-5'-PHOSPHATASE"/>
    <property type="match status" value="1"/>
</dbReference>
<dbReference type="SFLD" id="SFLDG01129">
    <property type="entry name" value="C1.5:_HAD__Beta-PGM__Phosphata"/>
    <property type="match status" value="1"/>
</dbReference>
<dbReference type="PANTHER" id="PTHR18901">
    <property type="entry name" value="2-DEOXYGLUCOSE-6-PHOSPHATE PHOSPHATASE 2"/>
    <property type="match status" value="1"/>
</dbReference>
<dbReference type="InterPro" id="IPR036412">
    <property type="entry name" value="HAD-like_sf"/>
</dbReference>
<proteinExistence type="predicted"/>
<dbReference type="Pfam" id="PF13419">
    <property type="entry name" value="HAD_2"/>
    <property type="match status" value="1"/>
</dbReference>
<accession>A0A4R3MR30</accession>
<dbReference type="PRINTS" id="PR00413">
    <property type="entry name" value="HADHALOGNASE"/>
</dbReference>
<dbReference type="SFLD" id="SFLDS00003">
    <property type="entry name" value="Haloacid_Dehalogenase"/>
    <property type="match status" value="1"/>
</dbReference>
<keyword evidence="1" id="KW-0378">Hydrolase</keyword>